<dbReference type="Gene3D" id="2.60.120.200">
    <property type="match status" value="2"/>
</dbReference>
<dbReference type="Gene3D" id="2.130.10.10">
    <property type="entry name" value="YVTN repeat-like/Quinoprotein amine dehydrogenase"/>
    <property type="match status" value="1"/>
</dbReference>
<dbReference type="Pfam" id="PF22544">
    <property type="entry name" value="HYDIN_VesB_CFA65-like_Ig"/>
    <property type="match status" value="1"/>
</dbReference>
<evidence type="ECO:0000259" key="9">
    <source>
        <dbReference type="Pfam" id="PF15780"/>
    </source>
</evidence>
<protein>
    <submittedName>
        <fullName evidence="11">Choice-of-anchor D domain-containing protein</fullName>
    </submittedName>
</protein>
<dbReference type="SUPFAM" id="SSF50998">
    <property type="entry name" value="Quinoprotein alcohol dehydrogenase-like"/>
    <property type="match status" value="1"/>
</dbReference>
<dbReference type="InterPro" id="IPR013320">
    <property type="entry name" value="ConA-like_dom_sf"/>
</dbReference>
<keyword evidence="5" id="KW-0966">Cell projection</keyword>
<accession>A0ABW1FX56</accession>
<dbReference type="InterPro" id="IPR011047">
    <property type="entry name" value="Quinoprotein_ADH-like_sf"/>
</dbReference>
<dbReference type="Gene3D" id="2.60.40.10">
    <property type="entry name" value="Immunoglobulins"/>
    <property type="match status" value="3"/>
</dbReference>
<gene>
    <name evidence="11" type="ORF">ACFP3V_07150</name>
</gene>
<evidence type="ECO:0000256" key="7">
    <source>
        <dbReference type="SAM" id="SignalP"/>
    </source>
</evidence>
<keyword evidence="12" id="KW-1185">Reference proteome</keyword>
<feature type="domain" description="Pyrrolo-quinoline quinone repeat" evidence="8">
    <location>
        <begin position="71"/>
        <end position="178"/>
    </location>
</feature>
<dbReference type="InterPro" id="IPR018391">
    <property type="entry name" value="PQQ_b-propeller_rpt"/>
</dbReference>
<dbReference type="Pfam" id="PF15780">
    <property type="entry name" value="ASH"/>
    <property type="match status" value="1"/>
</dbReference>
<comment type="subcellular location">
    <subcellularLocation>
        <location evidence="1">Cell projection</location>
        <location evidence="1">Cilium</location>
    </subcellularLocation>
    <subcellularLocation>
        <location evidence="2">Cytoplasm</location>
    </subcellularLocation>
</comment>
<evidence type="ECO:0000256" key="6">
    <source>
        <dbReference type="SAM" id="MobiDB-lite"/>
    </source>
</evidence>
<dbReference type="InterPro" id="IPR031549">
    <property type="entry name" value="ASH"/>
</dbReference>
<organism evidence="11 12">
    <name type="scientific">Streptacidiphilus monticola</name>
    <dbReference type="NCBI Taxonomy" id="2161674"/>
    <lineage>
        <taxon>Bacteria</taxon>
        <taxon>Bacillati</taxon>
        <taxon>Actinomycetota</taxon>
        <taxon>Actinomycetes</taxon>
        <taxon>Kitasatosporales</taxon>
        <taxon>Streptomycetaceae</taxon>
        <taxon>Streptacidiphilus</taxon>
    </lineage>
</organism>
<keyword evidence="4" id="KW-0969">Cilium</keyword>
<comment type="caution">
    <text evidence="11">The sequence shown here is derived from an EMBL/GenBank/DDBJ whole genome shotgun (WGS) entry which is preliminary data.</text>
</comment>
<evidence type="ECO:0000256" key="4">
    <source>
        <dbReference type="ARBA" id="ARBA00023069"/>
    </source>
</evidence>
<dbReference type="PANTHER" id="PTHR12223:SF19">
    <property type="entry name" value="LEGUME LECTIN DOMAIN-CONTAINING PROTEIN"/>
    <property type="match status" value="1"/>
</dbReference>
<dbReference type="EMBL" id="JBHSQJ010000022">
    <property type="protein sequence ID" value="MFC5906991.1"/>
    <property type="molecule type" value="Genomic_DNA"/>
</dbReference>
<dbReference type="InterPro" id="IPR053879">
    <property type="entry name" value="HYDIN_VesB_CFA65-like_Ig"/>
</dbReference>
<evidence type="ECO:0000256" key="2">
    <source>
        <dbReference type="ARBA" id="ARBA00004496"/>
    </source>
</evidence>
<feature type="domain" description="HYDIN/VesB/CFA65-like Ig-like" evidence="10">
    <location>
        <begin position="738"/>
        <end position="831"/>
    </location>
</feature>
<evidence type="ECO:0000256" key="1">
    <source>
        <dbReference type="ARBA" id="ARBA00004138"/>
    </source>
</evidence>
<dbReference type="RefSeq" id="WP_380580959.1">
    <property type="nucleotide sequence ID" value="NZ_JBHSQJ010000022.1"/>
</dbReference>
<evidence type="ECO:0000259" key="8">
    <source>
        <dbReference type="Pfam" id="PF13360"/>
    </source>
</evidence>
<feature type="chain" id="PRO_5045496622" evidence="7">
    <location>
        <begin position="37"/>
        <end position="1239"/>
    </location>
</feature>
<keyword evidence="7" id="KW-0732">Signal</keyword>
<evidence type="ECO:0000313" key="12">
    <source>
        <dbReference type="Proteomes" id="UP001596174"/>
    </source>
</evidence>
<sequence>MGAVGRGRPTRRSAVWAGLLTACLLAGPLAAEPARADVTTVSVDPARTGWDPQESALGPADVQSSDFGRQFSTAVDGQVYAQPLVAGGLVVAATENDKVYGIDATTGAVSWRRDLGTPWPAATVGCGDLVPDIGVTSTPVLDPATRTVYLTAKVNDGPDAAHPHWYVHALDLATGAERSGWPVTVAGAPSNDPTRAFNPETAMQRPGLLLLDGRLFIGFASHCDFGPYVGYVASLNTSTRALRLWATEDNSANGMAGVWMGGGGLVSDGPGRIIFSTGNGVAPAPAPGDRPPGQLSESVVRLAVNSDGTMAAQDFFSPANAATLDQNDTDLGSGGPVALPDGFGTAAHPHLLVQIGKDGRVFLLDRDHLGGRAQGPGGTDAVVGVTGPFEGVWGHPAVYGGEGGWVYAVGSRGPLRAYRRGVDGSGQPVLSLAGTSAESFGYTSGSPVVTSDRTTAGSAVVWAVYSSGSSGADGTLRAYRAVPDGNGTLELLHSEPIGTASKFEVPATSGGRVYVGTRDGHVIAFGRPAASLLTGGATAFPDTPVGSGSAPQAVTVTATHAVTITGVSAGAPFGVTAPGLPVQLTAGQTYTVQGAFNPTAPGSASGTLTYSLDTGGGSTATVGFGLTGYGIAPGFTPFPSTLAFGTVATGTEKTLTVNVTNTGSADETVTGSTAPTAPFSADGLPAAGTVVHPKDSVTVPVTYRPTAAGNDSGTLTVAGPDGTATVSLLGTAVQGQAHLTLTPARTDFGTVPVGKSVTRTFDIANTGNIPLTLTKAAPPGAPFVTANPVAEGQQLNPGDVIHQSVTFSPTAVGAATGVYQITADDGSGAQRETLTGTGAPPGSVLLPDPGSGGWTLNSAARPAGSDIDLTRATINQSGSAVFPTPVLTDGLRVTFTAVIGGGSGGDGLTLALLDPARTTPAVRGATGSGLGFGGLPGVAVALDTYRNSGDPSANFVGVSNGSTSATPVWAATSTAVPALRSGPHVVGVAVTGRTLDVSVDGKAVLHTTVAALTPTALLAFTGGTGGATDIHAVRAVTATARSYAVPPPGPYTWVRAGSAAMSGTTLVLTPALAGRTGSDFSNVAVPSARLRASFSATIGGGTGADGLTLTLLDAARAHLPALGRGGGFLGYAGLPGIAVSLDTYRGPGDPSANFTAIVAGSTSTRLVYAATSTAVPALRSGPVAVVVSYTATRHLQVAVAGRLVLDKALTLPSNVLVGFTAATGSRTDRHAVSGVTITY</sequence>
<keyword evidence="3" id="KW-0963">Cytoplasm</keyword>
<reference evidence="12" key="1">
    <citation type="journal article" date="2019" name="Int. J. Syst. Evol. Microbiol.">
        <title>The Global Catalogue of Microorganisms (GCM) 10K type strain sequencing project: providing services to taxonomists for standard genome sequencing and annotation.</title>
        <authorList>
            <consortium name="The Broad Institute Genomics Platform"/>
            <consortium name="The Broad Institute Genome Sequencing Center for Infectious Disease"/>
            <person name="Wu L."/>
            <person name="Ma J."/>
        </authorList>
    </citation>
    <scope>NUCLEOTIDE SEQUENCE [LARGE SCALE GENOMIC DNA]</scope>
    <source>
        <strain evidence="12">JCM 4816</strain>
    </source>
</reference>
<dbReference type="SMART" id="SM00564">
    <property type="entry name" value="PQQ"/>
    <property type="match status" value="2"/>
</dbReference>
<dbReference type="InterPro" id="IPR015943">
    <property type="entry name" value="WD40/YVTN_repeat-like_dom_sf"/>
</dbReference>
<feature type="domain" description="Abnormal spindle-like microcephaly-associated protein ASH" evidence="9">
    <location>
        <begin position="640"/>
        <end position="719"/>
    </location>
</feature>
<evidence type="ECO:0000313" key="11">
    <source>
        <dbReference type="EMBL" id="MFC5906991.1"/>
    </source>
</evidence>
<dbReference type="PROSITE" id="PS51257">
    <property type="entry name" value="PROKAR_LIPOPROTEIN"/>
    <property type="match status" value="1"/>
</dbReference>
<dbReference type="PANTHER" id="PTHR12223">
    <property type="entry name" value="VESICULAR MANNOSE-BINDING LECTIN"/>
    <property type="match status" value="1"/>
</dbReference>
<feature type="region of interest" description="Disordered" evidence="6">
    <location>
        <begin position="828"/>
        <end position="852"/>
    </location>
</feature>
<proteinExistence type="predicted"/>
<dbReference type="InterPro" id="IPR002372">
    <property type="entry name" value="PQQ_rpt_dom"/>
</dbReference>
<dbReference type="InterPro" id="IPR013783">
    <property type="entry name" value="Ig-like_fold"/>
</dbReference>
<evidence type="ECO:0000259" key="10">
    <source>
        <dbReference type="Pfam" id="PF22544"/>
    </source>
</evidence>
<feature type="signal peptide" evidence="7">
    <location>
        <begin position="1"/>
        <end position="36"/>
    </location>
</feature>
<dbReference type="Pfam" id="PF13360">
    <property type="entry name" value="PQQ_2"/>
    <property type="match status" value="1"/>
</dbReference>
<dbReference type="SUPFAM" id="SSF49899">
    <property type="entry name" value="Concanavalin A-like lectins/glucanases"/>
    <property type="match status" value="2"/>
</dbReference>
<evidence type="ECO:0000256" key="3">
    <source>
        <dbReference type="ARBA" id="ARBA00022490"/>
    </source>
</evidence>
<evidence type="ECO:0000256" key="5">
    <source>
        <dbReference type="ARBA" id="ARBA00023273"/>
    </source>
</evidence>
<dbReference type="InterPro" id="IPR051136">
    <property type="entry name" value="Intracellular_Lectin-GPT"/>
</dbReference>
<dbReference type="NCBIfam" id="NF012200">
    <property type="entry name" value="choice_anch_D"/>
    <property type="match status" value="3"/>
</dbReference>
<name>A0ABW1FX56_9ACTN</name>
<dbReference type="Proteomes" id="UP001596174">
    <property type="component" value="Unassembled WGS sequence"/>
</dbReference>